<dbReference type="AlphaFoldDB" id="X1VPA4"/>
<feature type="non-terminal residue" evidence="1">
    <location>
        <position position="41"/>
    </location>
</feature>
<proteinExistence type="predicted"/>
<comment type="caution">
    <text evidence="1">The sequence shown here is derived from an EMBL/GenBank/DDBJ whole genome shotgun (WGS) entry which is preliminary data.</text>
</comment>
<name>X1VPA4_9ZZZZ</name>
<accession>X1VPA4</accession>
<dbReference type="EMBL" id="BARW01043182">
    <property type="protein sequence ID" value="GAJ18291.1"/>
    <property type="molecule type" value="Genomic_DNA"/>
</dbReference>
<organism evidence="1">
    <name type="scientific">marine sediment metagenome</name>
    <dbReference type="NCBI Taxonomy" id="412755"/>
    <lineage>
        <taxon>unclassified sequences</taxon>
        <taxon>metagenomes</taxon>
        <taxon>ecological metagenomes</taxon>
    </lineage>
</organism>
<sequence length="41" mass="4406">DLRIATIKMGSALIKVTLEEIVHTGEKSFQGVIGFKGATFV</sequence>
<evidence type="ECO:0000313" key="1">
    <source>
        <dbReference type="EMBL" id="GAJ18291.1"/>
    </source>
</evidence>
<reference evidence="1" key="1">
    <citation type="journal article" date="2014" name="Front. Microbiol.">
        <title>High frequency of phylogenetically diverse reductive dehalogenase-homologous genes in deep subseafloor sedimentary metagenomes.</title>
        <authorList>
            <person name="Kawai M."/>
            <person name="Futagami T."/>
            <person name="Toyoda A."/>
            <person name="Takaki Y."/>
            <person name="Nishi S."/>
            <person name="Hori S."/>
            <person name="Arai W."/>
            <person name="Tsubouchi T."/>
            <person name="Morono Y."/>
            <person name="Uchiyama I."/>
            <person name="Ito T."/>
            <person name="Fujiyama A."/>
            <person name="Inagaki F."/>
            <person name="Takami H."/>
        </authorList>
    </citation>
    <scope>NUCLEOTIDE SEQUENCE</scope>
    <source>
        <strain evidence="1">Expedition CK06-06</strain>
    </source>
</reference>
<feature type="non-terminal residue" evidence="1">
    <location>
        <position position="1"/>
    </location>
</feature>
<protein>
    <submittedName>
        <fullName evidence="1">Uncharacterized protein</fullName>
    </submittedName>
</protein>
<gene>
    <name evidence="1" type="ORF">S12H4_63442</name>
</gene>